<feature type="domain" description="DUF1595" evidence="5">
    <location>
        <begin position="290"/>
        <end position="348"/>
    </location>
</feature>
<dbReference type="Pfam" id="PF07631">
    <property type="entry name" value="PSD4"/>
    <property type="match status" value="1"/>
</dbReference>
<dbReference type="Pfam" id="PF07626">
    <property type="entry name" value="PSD3"/>
    <property type="match status" value="1"/>
</dbReference>
<sequence length="703" mass="77430">MGKVTRNAQYAGSIPCNVTNGSFMTVFTPTRIRDNTGSTDRTVAANAAAAVSLGRRWTSGVQALRVVQVVPTMVAALSFSLVLSFVSPCVAETDDGSADPAVLRADAEKTFKTKVGPFVNKYCISCHGPRPEAGINLQAALKSPGGASSSLHWKKAVANVKVHDMPPDYADEIPSDEERRQFITWIGKLKYMAPRDPGAFVIRRLSKVEFGNTLRDLYGVNPAVADSLPEEVVGEGYLNSISPLQSELFLDIANKVVDQVVAPDGQPPSEVQKRLFGDTPPKAAEYRVAARQVARSLARDAYRRPPTEAELDVLVSVFDLGRENKLGYTASLGLMWKAVLVSPQFLFITPAEEVDSKDAIVPLDDYQLASRLSYLLWSAPPDAELSALADQGKLHEPEVLRAQVERLLEHDRSRALFDGFGAQWLGVSGLQSQSFDPDVFPQMTAALRTAMLEEARLFFESIVRENQSVLRFVDSDYTFLNEPLAELYGLEQSVQGSAMRRVKLQNPNRGGILGMPATLATTSMPNRTSPVRRGVWVLEQVLGERVPPPPPDVPELEDQPQKSMEGLTLRQRTQLHQSEPACANCHKVFDPIGFGLENFDAIGRWRDKDESGVEIDSAGKLPSGESFSTPAELKGLLAKRKTDLARNLTERLMAYALGRQLEGYDEVVIDQLMIKIAPDDYRMRTIITEVITSYLFTHRKVKG</sequence>
<evidence type="ECO:0000313" key="7">
    <source>
        <dbReference type="Proteomes" id="UP001500840"/>
    </source>
</evidence>
<dbReference type="Pfam" id="PF07637">
    <property type="entry name" value="PSD5"/>
    <property type="match status" value="1"/>
</dbReference>
<organism evidence="6 7">
    <name type="scientific">Novipirellula rosea</name>
    <dbReference type="NCBI Taxonomy" id="1031540"/>
    <lineage>
        <taxon>Bacteria</taxon>
        <taxon>Pseudomonadati</taxon>
        <taxon>Planctomycetota</taxon>
        <taxon>Planctomycetia</taxon>
        <taxon>Pirellulales</taxon>
        <taxon>Pirellulaceae</taxon>
        <taxon>Novipirellula</taxon>
    </lineage>
</organism>
<dbReference type="EMBL" id="BAABGA010000060">
    <property type="protein sequence ID" value="GAA4462360.1"/>
    <property type="molecule type" value="Genomic_DNA"/>
</dbReference>
<accession>A0ABP8NAJ1</accession>
<dbReference type="InterPro" id="IPR013036">
    <property type="entry name" value="DUF1587"/>
</dbReference>
<name>A0ABP8NAJ1_9BACT</name>
<dbReference type="InterPro" id="IPR013043">
    <property type="entry name" value="DUF1595"/>
</dbReference>
<evidence type="ECO:0000259" key="5">
    <source>
        <dbReference type="Pfam" id="PF07637"/>
    </source>
</evidence>
<evidence type="ECO:0000259" key="4">
    <source>
        <dbReference type="Pfam" id="PF07631"/>
    </source>
</evidence>
<reference evidence="7" key="1">
    <citation type="journal article" date="2019" name="Int. J. Syst. Evol. Microbiol.">
        <title>The Global Catalogue of Microorganisms (GCM) 10K type strain sequencing project: providing services to taxonomists for standard genome sequencing and annotation.</title>
        <authorList>
            <consortium name="The Broad Institute Genomics Platform"/>
            <consortium name="The Broad Institute Genome Sequencing Center for Infectious Disease"/>
            <person name="Wu L."/>
            <person name="Ma J."/>
        </authorList>
    </citation>
    <scope>NUCLEOTIDE SEQUENCE [LARGE SCALE GENOMIC DNA]</scope>
    <source>
        <strain evidence="7">JCM 17759</strain>
    </source>
</reference>
<dbReference type="Proteomes" id="UP001500840">
    <property type="component" value="Unassembled WGS sequence"/>
</dbReference>
<dbReference type="SUPFAM" id="SSF46626">
    <property type="entry name" value="Cytochrome c"/>
    <property type="match status" value="1"/>
</dbReference>
<dbReference type="Pfam" id="PF07627">
    <property type="entry name" value="PSCyt3"/>
    <property type="match status" value="1"/>
</dbReference>
<feature type="domain" description="DUF1592" evidence="4">
    <location>
        <begin position="363"/>
        <end position="490"/>
    </location>
</feature>
<proteinExistence type="predicted"/>
<feature type="domain" description="DUF1585" evidence="1">
    <location>
        <begin position="623"/>
        <end position="696"/>
    </location>
</feature>
<dbReference type="InterPro" id="IPR036909">
    <property type="entry name" value="Cyt_c-like_dom_sf"/>
</dbReference>
<evidence type="ECO:0000259" key="1">
    <source>
        <dbReference type="Pfam" id="PF07624"/>
    </source>
</evidence>
<keyword evidence="7" id="KW-1185">Reference proteome</keyword>
<comment type="caution">
    <text evidence="6">The sequence shown here is derived from an EMBL/GenBank/DDBJ whole genome shotgun (WGS) entry which is preliminary data.</text>
</comment>
<dbReference type="Pfam" id="PF07624">
    <property type="entry name" value="PSD2"/>
    <property type="match status" value="1"/>
</dbReference>
<protein>
    <submittedName>
        <fullName evidence="6">DUF1588 domain-containing protein</fullName>
    </submittedName>
</protein>
<feature type="domain" description="DUF1587" evidence="2">
    <location>
        <begin position="203"/>
        <end position="261"/>
    </location>
</feature>
<dbReference type="InterPro" id="IPR011478">
    <property type="entry name" value="DUF1585"/>
</dbReference>
<evidence type="ECO:0000313" key="6">
    <source>
        <dbReference type="EMBL" id="GAA4462360.1"/>
    </source>
</evidence>
<dbReference type="InterPro" id="IPR013039">
    <property type="entry name" value="DUF1588"/>
</dbReference>
<gene>
    <name evidence="6" type="ORF">GCM10023156_46190</name>
</gene>
<dbReference type="InterPro" id="IPR013042">
    <property type="entry name" value="DUF1592"/>
</dbReference>
<feature type="domain" description="DUF1588" evidence="3">
    <location>
        <begin position="509"/>
        <end position="609"/>
    </location>
</feature>
<evidence type="ECO:0000259" key="2">
    <source>
        <dbReference type="Pfam" id="PF07626"/>
    </source>
</evidence>
<evidence type="ECO:0000259" key="3">
    <source>
        <dbReference type="Pfam" id="PF07627"/>
    </source>
</evidence>